<comment type="catalytic activity">
    <reaction evidence="5">
        <text>(6S)-5-formyl-5,6,7,8-tetrahydrofolate + ATP = (6R)-5,10-methenyltetrahydrofolate + ADP + phosphate</text>
        <dbReference type="Rhea" id="RHEA:10488"/>
        <dbReference type="ChEBI" id="CHEBI:30616"/>
        <dbReference type="ChEBI" id="CHEBI:43474"/>
        <dbReference type="ChEBI" id="CHEBI:57455"/>
        <dbReference type="ChEBI" id="CHEBI:57457"/>
        <dbReference type="ChEBI" id="CHEBI:456216"/>
        <dbReference type="EC" id="6.3.3.2"/>
    </reaction>
</comment>
<dbReference type="GO" id="GO:0035999">
    <property type="term" value="P:tetrahydrofolate interconversion"/>
    <property type="evidence" value="ECO:0007669"/>
    <property type="project" value="TreeGrafter"/>
</dbReference>
<dbReference type="PANTHER" id="PTHR23407">
    <property type="entry name" value="ATPASE INHIBITOR/5-FORMYLTETRAHYDROFOLATE CYCLO-LIGASE"/>
    <property type="match status" value="1"/>
</dbReference>
<evidence type="ECO:0000256" key="5">
    <source>
        <dbReference type="RuleBase" id="RU361279"/>
    </source>
</evidence>
<dbReference type="Gene3D" id="3.40.50.10420">
    <property type="entry name" value="NagB/RpiA/CoA transferase-like"/>
    <property type="match status" value="1"/>
</dbReference>
<dbReference type="RefSeq" id="WP_274584808.1">
    <property type="nucleotide sequence ID" value="NZ_CP146598.1"/>
</dbReference>
<dbReference type="InterPro" id="IPR002698">
    <property type="entry name" value="FTHF_cligase"/>
</dbReference>
<dbReference type="AlphaFoldDB" id="A0A9X4IDU7"/>
<keyword evidence="6" id="KW-0436">Ligase</keyword>
<dbReference type="EMBL" id="CP146598">
    <property type="protein sequence ID" value="WWY02727.1"/>
    <property type="molecule type" value="Genomic_DNA"/>
</dbReference>
<feature type="binding site" evidence="4">
    <location>
        <position position="56"/>
    </location>
    <ligand>
        <name>substrate</name>
    </ligand>
</feature>
<reference evidence="6" key="1">
    <citation type="submission" date="2022-10" db="EMBL/GenBank/DDBJ databases">
        <authorList>
            <person name="Boutroux M."/>
        </authorList>
    </citation>
    <scope>NUCLEOTIDE SEQUENCE</scope>
    <source>
        <strain evidence="6">51.81</strain>
    </source>
</reference>
<comment type="cofactor">
    <cofactor evidence="5">
        <name>Mg(2+)</name>
        <dbReference type="ChEBI" id="CHEBI:18420"/>
    </cofactor>
</comment>
<evidence type="ECO:0000256" key="2">
    <source>
        <dbReference type="ARBA" id="ARBA00022741"/>
    </source>
</evidence>
<proteinExistence type="inferred from homology"/>
<feature type="binding site" evidence="4">
    <location>
        <begin position="7"/>
        <end position="11"/>
    </location>
    <ligand>
        <name>ATP</name>
        <dbReference type="ChEBI" id="CHEBI:30616"/>
    </ligand>
</feature>
<keyword evidence="5" id="KW-0460">Magnesium</keyword>
<dbReference type="Pfam" id="PF01812">
    <property type="entry name" value="5-FTHF_cyc-lig"/>
    <property type="match status" value="1"/>
</dbReference>
<evidence type="ECO:0000256" key="1">
    <source>
        <dbReference type="ARBA" id="ARBA00010638"/>
    </source>
</evidence>
<dbReference type="GO" id="GO:0005524">
    <property type="term" value="F:ATP binding"/>
    <property type="evidence" value="ECO:0007669"/>
    <property type="project" value="UniProtKB-KW"/>
</dbReference>
<reference evidence="7" key="2">
    <citation type="submission" date="2024-02" db="EMBL/GenBank/DDBJ databases">
        <title>Neisseria leonii sp. nov.</title>
        <authorList>
            <person name="Boutroux M."/>
            <person name="Favre-Rochex S."/>
            <person name="Gorgette O."/>
            <person name="Touak G."/>
            <person name="Muhle E."/>
            <person name="Chesneau O."/>
            <person name="Clermont D."/>
            <person name="Rahi P."/>
        </authorList>
    </citation>
    <scope>NUCLEOTIDE SEQUENCE</scope>
    <source>
        <strain evidence="7">51.81</strain>
    </source>
</reference>
<dbReference type="EMBL" id="JAPQFL010000002">
    <property type="protein sequence ID" value="MDD9327567.1"/>
    <property type="molecule type" value="Genomic_DNA"/>
</dbReference>
<sequence>MNPAADKAELRRRFRRARLQLPRDTRRQAESAVVRRLKPLVKRGRKIALYWPVGSEMSLLALVETARQRGAQVYLPYIERGRLRLWFTPYRPNQTAERARGRLKIPQFAGKRIRADKLHTLIIPVVAADRQGFRLGQGGGYYDATLARCPFAPRRIAAGFACQLADRLPHEAHDRPLHAFVSEHHYLCF</sequence>
<keyword evidence="8" id="KW-1185">Reference proteome</keyword>
<name>A0A9X4IDU7_9NEIS</name>
<dbReference type="GO" id="GO:0030272">
    <property type="term" value="F:5-formyltetrahydrofolate cyclo-ligase activity"/>
    <property type="evidence" value="ECO:0007669"/>
    <property type="project" value="UniProtKB-EC"/>
</dbReference>
<dbReference type="PIRSF" id="PIRSF006806">
    <property type="entry name" value="FTHF_cligase"/>
    <property type="match status" value="1"/>
</dbReference>
<dbReference type="NCBIfam" id="TIGR02727">
    <property type="entry name" value="MTHFS_bact"/>
    <property type="match status" value="1"/>
</dbReference>
<evidence type="ECO:0000313" key="8">
    <source>
        <dbReference type="Proteomes" id="UP001149607"/>
    </source>
</evidence>
<dbReference type="GO" id="GO:0009396">
    <property type="term" value="P:folic acid-containing compound biosynthetic process"/>
    <property type="evidence" value="ECO:0007669"/>
    <property type="project" value="TreeGrafter"/>
</dbReference>
<dbReference type="GO" id="GO:0046872">
    <property type="term" value="F:metal ion binding"/>
    <property type="evidence" value="ECO:0007669"/>
    <property type="project" value="UniProtKB-KW"/>
</dbReference>
<accession>A0A9X4IDU7</accession>
<keyword evidence="5" id="KW-0479">Metal-binding</keyword>
<dbReference type="Proteomes" id="UP001149607">
    <property type="component" value="Chromosome"/>
</dbReference>
<gene>
    <name evidence="6" type="ORF">ORY91_000973</name>
    <name evidence="7" type="ORF">V9W64_08485</name>
</gene>
<dbReference type="SUPFAM" id="SSF100950">
    <property type="entry name" value="NagB/RpiA/CoA transferase-like"/>
    <property type="match status" value="1"/>
</dbReference>
<evidence type="ECO:0000313" key="6">
    <source>
        <dbReference type="EMBL" id="MDD9327567.1"/>
    </source>
</evidence>
<feature type="binding site" evidence="4">
    <location>
        <begin position="134"/>
        <end position="142"/>
    </location>
    <ligand>
        <name>ATP</name>
        <dbReference type="ChEBI" id="CHEBI:30616"/>
    </ligand>
</feature>
<organism evidence="6">
    <name type="scientific">Neisseria leonii</name>
    <dbReference type="NCBI Taxonomy" id="2995413"/>
    <lineage>
        <taxon>Bacteria</taxon>
        <taxon>Pseudomonadati</taxon>
        <taxon>Pseudomonadota</taxon>
        <taxon>Betaproteobacteria</taxon>
        <taxon>Neisseriales</taxon>
        <taxon>Neisseriaceae</taxon>
        <taxon>Neisseria</taxon>
    </lineage>
</organism>
<dbReference type="InterPro" id="IPR024185">
    <property type="entry name" value="FTHF_cligase-like_sf"/>
</dbReference>
<keyword evidence="3 4" id="KW-0067">ATP-binding</keyword>
<dbReference type="InterPro" id="IPR037171">
    <property type="entry name" value="NagB/RpiA_transferase-like"/>
</dbReference>
<evidence type="ECO:0000256" key="4">
    <source>
        <dbReference type="PIRSR" id="PIRSR006806-1"/>
    </source>
</evidence>
<keyword evidence="2 4" id="KW-0547">Nucleotide-binding</keyword>
<evidence type="ECO:0000313" key="7">
    <source>
        <dbReference type="EMBL" id="WWY02727.1"/>
    </source>
</evidence>
<dbReference type="PANTHER" id="PTHR23407:SF1">
    <property type="entry name" value="5-FORMYLTETRAHYDROFOLATE CYCLO-LIGASE"/>
    <property type="match status" value="1"/>
</dbReference>
<dbReference type="EC" id="6.3.3.2" evidence="5"/>
<comment type="similarity">
    <text evidence="1 5">Belongs to the 5-formyltetrahydrofolate cyclo-ligase family.</text>
</comment>
<protein>
    <recommendedName>
        <fullName evidence="5">5-formyltetrahydrofolate cyclo-ligase</fullName>
        <ecNumber evidence="5">6.3.3.2</ecNumber>
    </recommendedName>
</protein>
<evidence type="ECO:0000256" key="3">
    <source>
        <dbReference type="ARBA" id="ARBA00022840"/>
    </source>
</evidence>